<name>A0AAU7B1R6_9ACTN</name>
<accession>A0AAU7B1R6</accession>
<dbReference type="Pfam" id="PF00107">
    <property type="entry name" value="ADH_zinc_N"/>
    <property type="match status" value="1"/>
</dbReference>
<gene>
    <name evidence="3" type="primary">yfmJ_6</name>
    <name evidence="3" type="ORF">DSM112329_04841</name>
</gene>
<dbReference type="InterPro" id="IPR013149">
    <property type="entry name" value="ADH-like_C"/>
</dbReference>
<dbReference type="GO" id="GO:0016628">
    <property type="term" value="F:oxidoreductase activity, acting on the CH-CH group of donors, NAD or NADP as acceptor"/>
    <property type="evidence" value="ECO:0007669"/>
    <property type="project" value="InterPro"/>
</dbReference>
<evidence type="ECO:0000313" key="3">
    <source>
        <dbReference type="EMBL" id="XAY07947.1"/>
    </source>
</evidence>
<evidence type="ECO:0000259" key="2">
    <source>
        <dbReference type="SMART" id="SM00829"/>
    </source>
</evidence>
<sequence>MSSTELNRCFRLRRRPVGRVTEADLEYVEEPVPTIGPGQALVRTLYLSVDPTNRIWMSEMRSYIAPVAIDAVMRGIGIGQVVASERDDFAVGAIVTGLTGYQAYAVIDDATDEMPYSVLPEPLPAPLSMFLGALGHTGITAYLGLEDIGRPQPGETVVVSAAAGAVGSIAGQIAKARGCRVVGLAGTDEKCAHVTGTLGFDACVNYKDADWREQLDAAVPDGVDVDFENVGGEIMDHVMNRLNLGARVVVCGMISQYEASSGDNAWGGQLSIGQLIMRRASMKGFVVLDHADRFPEAIGALAGLLAEGRLHTDETIVDGIEHARDCLNRLFDGTNQGKLLLRVADAELPVPTTEAAAATA</sequence>
<dbReference type="EC" id="1.-.-.-" evidence="3"/>
<dbReference type="CDD" id="cd05288">
    <property type="entry name" value="PGDH"/>
    <property type="match status" value="1"/>
</dbReference>
<feature type="domain" description="Enoyl reductase (ER)" evidence="2">
    <location>
        <begin position="22"/>
        <end position="341"/>
    </location>
</feature>
<dbReference type="KEGG" id="parq:DSM112329_04841"/>
<dbReference type="InterPro" id="IPR020843">
    <property type="entry name" value="ER"/>
</dbReference>
<dbReference type="FunFam" id="3.40.50.720:FF:000121">
    <property type="entry name" value="Prostaglandin reductase 2"/>
    <property type="match status" value="1"/>
</dbReference>
<dbReference type="InterPro" id="IPR041694">
    <property type="entry name" value="ADH_N_2"/>
</dbReference>
<dbReference type="InterPro" id="IPR036291">
    <property type="entry name" value="NAD(P)-bd_dom_sf"/>
</dbReference>
<reference evidence="3" key="1">
    <citation type="submission" date="2022-12" db="EMBL/GenBank/DDBJ databases">
        <title>Paraconexibacter alkalitolerans sp. nov. and Baekduia alba sp. nov., isolated from soil and emended description of the genera Paraconexibacter (Chun et al., 2020) and Baekduia (An et al., 2020).</title>
        <authorList>
            <person name="Vieira S."/>
            <person name="Huber K.J."/>
            <person name="Geppert A."/>
            <person name="Wolf J."/>
            <person name="Neumann-Schaal M."/>
            <person name="Muesken M."/>
            <person name="Overmann J."/>
        </authorList>
    </citation>
    <scope>NUCLEOTIDE SEQUENCE</scope>
    <source>
        <strain evidence="3">AEG42_29</strain>
    </source>
</reference>
<dbReference type="SMART" id="SM00829">
    <property type="entry name" value="PKS_ER"/>
    <property type="match status" value="1"/>
</dbReference>
<dbReference type="SUPFAM" id="SSF51735">
    <property type="entry name" value="NAD(P)-binding Rossmann-fold domains"/>
    <property type="match status" value="1"/>
</dbReference>
<dbReference type="Pfam" id="PF16884">
    <property type="entry name" value="ADH_N_2"/>
    <property type="match status" value="1"/>
</dbReference>
<dbReference type="PANTHER" id="PTHR43205">
    <property type="entry name" value="PROSTAGLANDIN REDUCTASE"/>
    <property type="match status" value="1"/>
</dbReference>
<dbReference type="InterPro" id="IPR045010">
    <property type="entry name" value="MDR_fam"/>
</dbReference>
<dbReference type="AlphaFoldDB" id="A0AAU7B1R6"/>
<keyword evidence="1 3" id="KW-0560">Oxidoreductase</keyword>
<dbReference type="EMBL" id="CP114014">
    <property type="protein sequence ID" value="XAY07947.1"/>
    <property type="molecule type" value="Genomic_DNA"/>
</dbReference>
<dbReference type="PANTHER" id="PTHR43205:SF42">
    <property type="entry name" value="ALCOHOL DEHYDROGENASE, ZINC-CONTAINING (AFU_ORTHOLOGUE AFUA_7G04530)"/>
    <property type="match status" value="1"/>
</dbReference>
<dbReference type="SUPFAM" id="SSF50129">
    <property type="entry name" value="GroES-like"/>
    <property type="match status" value="1"/>
</dbReference>
<dbReference type="InterPro" id="IPR011032">
    <property type="entry name" value="GroES-like_sf"/>
</dbReference>
<dbReference type="Gene3D" id="3.90.180.10">
    <property type="entry name" value="Medium-chain alcohol dehydrogenases, catalytic domain"/>
    <property type="match status" value="1"/>
</dbReference>
<protein>
    <submittedName>
        <fullName evidence="3">NADP-dependent oxidoreductase YfmJ</fullName>
        <ecNumber evidence="3">1.-.-.-</ecNumber>
    </submittedName>
</protein>
<dbReference type="RefSeq" id="WP_354699134.1">
    <property type="nucleotide sequence ID" value="NZ_CP114014.1"/>
</dbReference>
<evidence type="ECO:0000256" key="1">
    <source>
        <dbReference type="ARBA" id="ARBA00023002"/>
    </source>
</evidence>
<proteinExistence type="predicted"/>
<organism evidence="3">
    <name type="scientific">Paraconexibacter sp. AEG42_29</name>
    <dbReference type="NCBI Taxonomy" id="2997339"/>
    <lineage>
        <taxon>Bacteria</taxon>
        <taxon>Bacillati</taxon>
        <taxon>Actinomycetota</taxon>
        <taxon>Thermoleophilia</taxon>
        <taxon>Solirubrobacterales</taxon>
        <taxon>Paraconexibacteraceae</taxon>
        <taxon>Paraconexibacter</taxon>
    </lineage>
</organism>
<dbReference type="Gene3D" id="3.40.50.720">
    <property type="entry name" value="NAD(P)-binding Rossmann-like Domain"/>
    <property type="match status" value="1"/>
</dbReference>